<proteinExistence type="predicted"/>
<dbReference type="AlphaFoldDB" id="A0A1I7SSN2"/>
<evidence type="ECO:0000256" key="1">
    <source>
        <dbReference type="SAM" id="MobiDB-lite"/>
    </source>
</evidence>
<sequence>MSDQRNQPEVVTEEEQIPTTAQNVSGETKNVLKDVLKGMNVELDEEALKLVMEEGGKEFDKIFTQIAAQQALHQGSKKSKK</sequence>
<feature type="region of interest" description="Disordered" evidence="1">
    <location>
        <begin position="1"/>
        <end position="25"/>
    </location>
</feature>
<dbReference type="WBParaSite" id="BXY_1604900.1">
    <property type="protein sequence ID" value="BXY_1604900.1"/>
    <property type="gene ID" value="BXY_1604900"/>
</dbReference>
<dbReference type="Proteomes" id="UP000659654">
    <property type="component" value="Unassembled WGS sequence"/>
</dbReference>
<evidence type="ECO:0000313" key="2">
    <source>
        <dbReference type="EMBL" id="CAD5215485.1"/>
    </source>
</evidence>
<dbReference type="EMBL" id="CAJFCV020000002">
    <property type="protein sequence ID" value="CAG9097378.1"/>
    <property type="molecule type" value="Genomic_DNA"/>
</dbReference>
<evidence type="ECO:0000313" key="5">
    <source>
        <dbReference type="WBParaSite" id="BXY_1604900.1"/>
    </source>
</evidence>
<reference evidence="2" key="2">
    <citation type="submission" date="2020-09" db="EMBL/GenBank/DDBJ databases">
        <authorList>
            <person name="Kikuchi T."/>
        </authorList>
    </citation>
    <scope>NUCLEOTIDE SEQUENCE</scope>
    <source>
        <strain evidence="2">Ka4C1</strain>
    </source>
</reference>
<evidence type="ECO:0000313" key="3">
    <source>
        <dbReference type="Proteomes" id="UP000095284"/>
    </source>
</evidence>
<name>A0A1I7SSN2_BURXY</name>
<gene>
    <name evidence="2" type="ORF">BXYJ_LOCUS4053</name>
</gene>
<dbReference type="EMBL" id="CAJFDI010000002">
    <property type="protein sequence ID" value="CAD5215485.1"/>
    <property type="molecule type" value="Genomic_DNA"/>
</dbReference>
<reference evidence="5" key="1">
    <citation type="submission" date="2016-11" db="UniProtKB">
        <authorList>
            <consortium name="WormBaseParasite"/>
        </authorList>
    </citation>
    <scope>IDENTIFICATION</scope>
</reference>
<accession>A0A1I7SSN2</accession>
<dbReference type="Proteomes" id="UP000582659">
    <property type="component" value="Unassembled WGS sequence"/>
</dbReference>
<dbReference type="Proteomes" id="UP000095284">
    <property type="component" value="Unplaced"/>
</dbReference>
<dbReference type="OrthoDB" id="10460975at2759"/>
<dbReference type="SMR" id="A0A1I7SSN2"/>
<protein>
    <submittedName>
        <fullName evidence="2">(pine wood nematode) hypothetical protein</fullName>
    </submittedName>
</protein>
<evidence type="ECO:0000313" key="4">
    <source>
        <dbReference type="Proteomes" id="UP000659654"/>
    </source>
</evidence>
<keyword evidence="4" id="KW-1185">Reference proteome</keyword>
<organism evidence="3 5">
    <name type="scientific">Bursaphelenchus xylophilus</name>
    <name type="common">Pinewood nematode worm</name>
    <name type="synonym">Aphelenchoides xylophilus</name>
    <dbReference type="NCBI Taxonomy" id="6326"/>
    <lineage>
        <taxon>Eukaryota</taxon>
        <taxon>Metazoa</taxon>
        <taxon>Ecdysozoa</taxon>
        <taxon>Nematoda</taxon>
        <taxon>Chromadorea</taxon>
        <taxon>Rhabditida</taxon>
        <taxon>Tylenchina</taxon>
        <taxon>Tylenchomorpha</taxon>
        <taxon>Aphelenchoidea</taxon>
        <taxon>Aphelenchoididae</taxon>
        <taxon>Bursaphelenchus</taxon>
    </lineage>
</organism>